<evidence type="ECO:0000313" key="3">
    <source>
        <dbReference type="Proteomes" id="UP000425960"/>
    </source>
</evidence>
<keyword evidence="1" id="KW-0812">Transmembrane</keyword>
<accession>A0A5K7ZXH5</accession>
<name>A0A5K7ZXH5_9BACT</name>
<dbReference type="KEGG" id="dov:DSCO28_55150"/>
<protein>
    <submittedName>
        <fullName evidence="2">Uncharacterized protein</fullName>
    </submittedName>
</protein>
<reference evidence="2 3" key="1">
    <citation type="submission" date="2019-11" db="EMBL/GenBank/DDBJ databases">
        <title>Comparative genomics of hydrocarbon-degrading Desulfosarcina strains.</title>
        <authorList>
            <person name="Watanabe M."/>
            <person name="Kojima H."/>
            <person name="Fukui M."/>
        </authorList>
    </citation>
    <scope>NUCLEOTIDE SEQUENCE [LARGE SCALE GENOMIC DNA]</scope>
    <source>
        <strain evidence="2 3">28bB2T</strain>
    </source>
</reference>
<keyword evidence="1" id="KW-1133">Transmembrane helix</keyword>
<organism evidence="2 3">
    <name type="scientific">Desulfosarcina ovata subsp. sediminis</name>
    <dbReference type="NCBI Taxonomy" id="885957"/>
    <lineage>
        <taxon>Bacteria</taxon>
        <taxon>Pseudomonadati</taxon>
        <taxon>Thermodesulfobacteriota</taxon>
        <taxon>Desulfobacteria</taxon>
        <taxon>Desulfobacterales</taxon>
        <taxon>Desulfosarcinaceae</taxon>
        <taxon>Desulfosarcina</taxon>
    </lineage>
</organism>
<gene>
    <name evidence="2" type="ORF">DSCO28_55150</name>
</gene>
<dbReference type="EMBL" id="AP021876">
    <property type="protein sequence ID" value="BBO84949.1"/>
    <property type="molecule type" value="Genomic_DNA"/>
</dbReference>
<evidence type="ECO:0000313" key="2">
    <source>
        <dbReference type="EMBL" id="BBO84949.1"/>
    </source>
</evidence>
<dbReference type="Proteomes" id="UP000425960">
    <property type="component" value="Chromosome"/>
</dbReference>
<evidence type="ECO:0000256" key="1">
    <source>
        <dbReference type="SAM" id="Phobius"/>
    </source>
</evidence>
<dbReference type="RefSeq" id="WP_155324718.1">
    <property type="nucleotide sequence ID" value="NZ_AP021876.1"/>
</dbReference>
<feature type="transmembrane region" description="Helical" evidence="1">
    <location>
        <begin position="117"/>
        <end position="140"/>
    </location>
</feature>
<sequence length="160" mass="18028">MTLLKKEWTLEKIDEKLKIANQMVNEGKSLDAQSIRVGVPPETIVKWRVKYDISFNSIGFMAGTGAIIFLPLLPALLFPLDLTSAPMGGLIGSLQILVRIIARGIRSIFGIGPEGSMVAFFVTWVFGSSCMFLLFAINYFPKFWNRRLKKREDIRQKSNS</sequence>
<feature type="transmembrane region" description="Helical" evidence="1">
    <location>
        <begin position="58"/>
        <end position="78"/>
    </location>
</feature>
<dbReference type="AlphaFoldDB" id="A0A5K7ZXH5"/>
<keyword evidence="1" id="KW-0472">Membrane</keyword>
<proteinExistence type="predicted"/>